<keyword evidence="2" id="KW-0175">Coiled coil</keyword>
<dbReference type="Gene3D" id="2.40.30.170">
    <property type="match status" value="1"/>
</dbReference>
<evidence type="ECO:0000259" key="4">
    <source>
        <dbReference type="Pfam" id="PF25876"/>
    </source>
</evidence>
<proteinExistence type="inferred from homology"/>
<sequence>MVYSTIGFGPYGYGALLDLIPFNIYIFYRFMKKLLALCLLLGTVGSLASCRSSNANADQKEEIKNIPVTPLIVMDTTVYQEYIADIQAFKNVEVRSKLNGFLDKIYVDEGAWVKKGQVLFKYNNEEYRAELAKAKAQYDNSIAEAQKIKLEMERTQKLVDKNIVSPSEYNLLKIQLKAANSKIEEARALVNQAQTKLDYTVIHAPFDGRIDRILLKEGSLLTEGSLITTISDLSQVNVYFDISEREYLTMMQDKLNGKDTKKTVKLILANGALYPHEGVAHIVESEFEANTGSISLRVQFPNAEHILKHGATGKIAVPMETGQHTFVHQKSVFEIQDKTYVYTMQSDSTVKMTPFVAGSRVGHYYIVEGGLDPNVKVVYEGVQNLRNGMKINPKLRKL</sequence>
<dbReference type="InterPro" id="IPR058626">
    <property type="entry name" value="MdtA-like_b-barrel"/>
</dbReference>
<dbReference type="InterPro" id="IPR006143">
    <property type="entry name" value="RND_pump_MFP"/>
</dbReference>
<dbReference type="InterPro" id="IPR058625">
    <property type="entry name" value="MdtA-like_BSH"/>
</dbReference>
<reference evidence="7 8" key="1">
    <citation type="submission" date="2019-05" db="EMBL/GenBank/DDBJ databases">
        <authorList>
            <consortium name="Pathogen Informatics"/>
        </authorList>
    </citation>
    <scope>NUCLEOTIDE SEQUENCE [LARGE SCALE GENOMIC DNA]</scope>
    <source>
        <strain evidence="7 8">NCTC11429</strain>
    </source>
</reference>
<dbReference type="GO" id="GO:0022857">
    <property type="term" value="F:transmembrane transporter activity"/>
    <property type="evidence" value="ECO:0007669"/>
    <property type="project" value="InterPro"/>
</dbReference>
<protein>
    <submittedName>
        <fullName evidence="7">Efflux pump periplasmic linker BepF</fullName>
    </submittedName>
</protein>
<evidence type="ECO:0000256" key="2">
    <source>
        <dbReference type="SAM" id="Coils"/>
    </source>
</evidence>
<keyword evidence="3" id="KW-0812">Transmembrane</keyword>
<dbReference type="GO" id="GO:0030313">
    <property type="term" value="C:cell envelope"/>
    <property type="evidence" value="ECO:0007669"/>
    <property type="project" value="UniProtKB-SubCell"/>
</dbReference>
<dbReference type="PANTHER" id="PTHR30158">
    <property type="entry name" value="ACRA/E-RELATED COMPONENT OF DRUG EFFLUX TRANSPORTER"/>
    <property type="match status" value="1"/>
</dbReference>
<dbReference type="Pfam" id="PF25917">
    <property type="entry name" value="BSH_RND"/>
    <property type="match status" value="1"/>
</dbReference>
<dbReference type="PANTHER" id="PTHR30158:SF23">
    <property type="entry name" value="MULTIDRUG RESISTANCE PROTEIN MEXA"/>
    <property type="match status" value="1"/>
</dbReference>
<dbReference type="SUPFAM" id="SSF111369">
    <property type="entry name" value="HlyD-like secretion proteins"/>
    <property type="match status" value="1"/>
</dbReference>
<feature type="domain" description="Multidrug resistance protein MdtA-like barrel-sandwich hybrid" evidence="5">
    <location>
        <begin position="91"/>
        <end position="225"/>
    </location>
</feature>
<gene>
    <name evidence="7" type="primary">bepF_3</name>
    <name evidence="7" type="ORF">NCTC11429_01199</name>
</gene>
<dbReference type="KEGG" id="stha:NCTC11429_01199"/>
<dbReference type="NCBIfam" id="TIGR01730">
    <property type="entry name" value="RND_mfp"/>
    <property type="match status" value="1"/>
</dbReference>
<dbReference type="STRING" id="1123265.GCA_000686625_04116"/>
<accession>A0A4U9ULF8</accession>
<dbReference type="Gene3D" id="2.40.50.100">
    <property type="match status" value="1"/>
</dbReference>
<dbReference type="EMBL" id="LR590484">
    <property type="protein sequence ID" value="VTR33617.1"/>
    <property type="molecule type" value="Genomic_DNA"/>
</dbReference>
<dbReference type="Proteomes" id="UP000308196">
    <property type="component" value="Chromosome"/>
</dbReference>
<feature type="domain" description="Multidrug resistance protein MdtA-like beta-barrel" evidence="6">
    <location>
        <begin position="236"/>
        <end position="316"/>
    </location>
</feature>
<feature type="domain" description="Multidrug resistance protein MdtA-like alpha-helical hairpin" evidence="4">
    <location>
        <begin position="130"/>
        <end position="200"/>
    </location>
</feature>
<organism evidence="7 8">
    <name type="scientific">Sphingobacterium thalpophilum</name>
    <dbReference type="NCBI Taxonomy" id="259"/>
    <lineage>
        <taxon>Bacteria</taxon>
        <taxon>Pseudomonadati</taxon>
        <taxon>Bacteroidota</taxon>
        <taxon>Sphingobacteriia</taxon>
        <taxon>Sphingobacteriales</taxon>
        <taxon>Sphingobacteriaceae</taxon>
        <taxon>Sphingobacterium</taxon>
    </lineage>
</organism>
<evidence type="ECO:0000313" key="8">
    <source>
        <dbReference type="Proteomes" id="UP000308196"/>
    </source>
</evidence>
<dbReference type="InterPro" id="IPR058624">
    <property type="entry name" value="MdtA-like_HH"/>
</dbReference>
<evidence type="ECO:0000259" key="6">
    <source>
        <dbReference type="Pfam" id="PF25944"/>
    </source>
</evidence>
<evidence type="ECO:0000313" key="7">
    <source>
        <dbReference type="EMBL" id="VTR33617.1"/>
    </source>
</evidence>
<keyword evidence="3" id="KW-0472">Membrane</keyword>
<dbReference type="Pfam" id="PF25944">
    <property type="entry name" value="Beta-barrel_RND"/>
    <property type="match status" value="1"/>
</dbReference>
<dbReference type="Pfam" id="PF25876">
    <property type="entry name" value="HH_MFP_RND"/>
    <property type="match status" value="1"/>
</dbReference>
<feature type="transmembrane region" description="Helical" evidence="3">
    <location>
        <begin position="6"/>
        <end position="27"/>
    </location>
</feature>
<evidence type="ECO:0000256" key="3">
    <source>
        <dbReference type="SAM" id="Phobius"/>
    </source>
</evidence>
<comment type="similarity">
    <text evidence="1">Belongs to the membrane fusion protein (MFP) (TC 8.A.1) family.</text>
</comment>
<dbReference type="GO" id="GO:0005886">
    <property type="term" value="C:plasma membrane"/>
    <property type="evidence" value="ECO:0007669"/>
    <property type="project" value="TreeGrafter"/>
</dbReference>
<dbReference type="Gene3D" id="1.10.287.470">
    <property type="entry name" value="Helix hairpin bin"/>
    <property type="match status" value="1"/>
</dbReference>
<evidence type="ECO:0000256" key="1">
    <source>
        <dbReference type="ARBA" id="ARBA00009477"/>
    </source>
</evidence>
<dbReference type="AlphaFoldDB" id="A0A4U9ULF8"/>
<keyword evidence="3" id="KW-1133">Transmembrane helix</keyword>
<evidence type="ECO:0000259" key="5">
    <source>
        <dbReference type="Pfam" id="PF25917"/>
    </source>
</evidence>
<feature type="coiled-coil region" evidence="2">
    <location>
        <begin position="124"/>
        <end position="196"/>
    </location>
</feature>
<dbReference type="Gene3D" id="2.40.420.20">
    <property type="match status" value="1"/>
</dbReference>
<name>A0A4U9ULF8_9SPHI</name>
<dbReference type="GO" id="GO:0046677">
    <property type="term" value="P:response to antibiotic"/>
    <property type="evidence" value="ECO:0007669"/>
    <property type="project" value="TreeGrafter"/>
</dbReference>